<accession>A0AA40CAY0</accession>
<comment type="caution">
    <text evidence="1">The sequence shown here is derived from an EMBL/GenBank/DDBJ whole genome shotgun (WGS) entry which is preliminary data.</text>
</comment>
<sequence>MGEEGTRRYNKSRWPARNMAWAMTVTLANLVSAVPRSNFNIDGRSNSFLGPYNISQLVTLENGMTRRVEVDLNTLPSYAKIEPLYEHNIYEYDFDGTTTKLAWSVLPLHSNAWSQLGDHLTLTLNTRPTSLLRNTGVSVKNWDTWRLIAYVRVSSDGTGVEIDVQDKAIDAPRFDDGRVPQPNQVYG</sequence>
<protein>
    <submittedName>
        <fullName evidence="1">Uncharacterized protein</fullName>
    </submittedName>
</protein>
<evidence type="ECO:0000313" key="2">
    <source>
        <dbReference type="Proteomes" id="UP001175000"/>
    </source>
</evidence>
<gene>
    <name evidence="1" type="ORF">B0T14DRAFT_559323</name>
</gene>
<keyword evidence="2" id="KW-1185">Reference proteome</keyword>
<dbReference type="Proteomes" id="UP001175000">
    <property type="component" value="Unassembled WGS sequence"/>
</dbReference>
<proteinExistence type="predicted"/>
<dbReference type="EMBL" id="JAULSU010000001">
    <property type="protein sequence ID" value="KAK0631535.1"/>
    <property type="molecule type" value="Genomic_DNA"/>
</dbReference>
<organism evidence="1 2">
    <name type="scientific">Immersiella caudata</name>
    <dbReference type="NCBI Taxonomy" id="314043"/>
    <lineage>
        <taxon>Eukaryota</taxon>
        <taxon>Fungi</taxon>
        <taxon>Dikarya</taxon>
        <taxon>Ascomycota</taxon>
        <taxon>Pezizomycotina</taxon>
        <taxon>Sordariomycetes</taxon>
        <taxon>Sordariomycetidae</taxon>
        <taxon>Sordariales</taxon>
        <taxon>Lasiosphaeriaceae</taxon>
        <taxon>Immersiella</taxon>
    </lineage>
</organism>
<evidence type="ECO:0000313" key="1">
    <source>
        <dbReference type="EMBL" id="KAK0631535.1"/>
    </source>
</evidence>
<name>A0AA40CAY0_9PEZI</name>
<reference evidence="1" key="1">
    <citation type="submission" date="2023-06" db="EMBL/GenBank/DDBJ databases">
        <title>Genome-scale phylogeny and comparative genomics of the fungal order Sordariales.</title>
        <authorList>
            <consortium name="Lawrence Berkeley National Laboratory"/>
            <person name="Hensen N."/>
            <person name="Bonometti L."/>
            <person name="Westerberg I."/>
            <person name="Brannstrom I.O."/>
            <person name="Guillou S."/>
            <person name="Cros-Aarteil S."/>
            <person name="Calhoun S."/>
            <person name="Haridas S."/>
            <person name="Kuo A."/>
            <person name="Mondo S."/>
            <person name="Pangilinan J."/>
            <person name="Riley R."/>
            <person name="Labutti K."/>
            <person name="Andreopoulos B."/>
            <person name="Lipzen A."/>
            <person name="Chen C."/>
            <person name="Yanf M."/>
            <person name="Daum C."/>
            <person name="Ng V."/>
            <person name="Clum A."/>
            <person name="Steindorff A."/>
            <person name="Ohm R."/>
            <person name="Martin F."/>
            <person name="Silar P."/>
            <person name="Natvig D."/>
            <person name="Lalanne C."/>
            <person name="Gautier V."/>
            <person name="Ament-Velasquez S.L."/>
            <person name="Kruys A."/>
            <person name="Hutchinson M.I."/>
            <person name="Powell A.J."/>
            <person name="Barry K."/>
            <person name="Miller A.N."/>
            <person name="Grigoriev I.V."/>
            <person name="Debuchy R."/>
            <person name="Gladieux P."/>
            <person name="Thoren M.H."/>
            <person name="Johannesson H."/>
        </authorList>
    </citation>
    <scope>NUCLEOTIDE SEQUENCE</scope>
    <source>
        <strain evidence="1">CBS 606.72</strain>
    </source>
</reference>
<dbReference type="AlphaFoldDB" id="A0AA40CAY0"/>